<sequence>MVSVTKKRKDFVRRTRKRRRVGLALTRIGRMFKVKKHK</sequence>
<organism evidence="1">
    <name type="scientific">marine sediment metagenome</name>
    <dbReference type="NCBI Taxonomy" id="412755"/>
    <lineage>
        <taxon>unclassified sequences</taxon>
        <taxon>metagenomes</taxon>
        <taxon>ecological metagenomes</taxon>
    </lineage>
</organism>
<comment type="caution">
    <text evidence="1">The sequence shown here is derived from an EMBL/GenBank/DDBJ whole genome shotgun (WGS) entry which is preliminary data.</text>
</comment>
<evidence type="ECO:0000313" key="1">
    <source>
        <dbReference type="EMBL" id="KKN65943.1"/>
    </source>
</evidence>
<name>A0A0F9VJE1_9ZZZZ</name>
<accession>A0A0F9VJE1</accession>
<reference evidence="1" key="1">
    <citation type="journal article" date="2015" name="Nature">
        <title>Complex archaea that bridge the gap between prokaryotes and eukaryotes.</title>
        <authorList>
            <person name="Spang A."/>
            <person name="Saw J.H."/>
            <person name="Jorgensen S.L."/>
            <person name="Zaremba-Niedzwiedzka K."/>
            <person name="Martijn J."/>
            <person name="Lind A.E."/>
            <person name="van Eijk R."/>
            <person name="Schleper C."/>
            <person name="Guy L."/>
            <person name="Ettema T.J."/>
        </authorList>
    </citation>
    <scope>NUCLEOTIDE SEQUENCE</scope>
</reference>
<proteinExistence type="predicted"/>
<gene>
    <name evidence="1" type="ORF">LCGC14_0476460</name>
</gene>
<dbReference type="EMBL" id="LAZR01000513">
    <property type="protein sequence ID" value="KKN65943.1"/>
    <property type="molecule type" value="Genomic_DNA"/>
</dbReference>
<protein>
    <submittedName>
        <fullName evidence="1">Uncharacterized protein</fullName>
    </submittedName>
</protein>
<dbReference type="AlphaFoldDB" id="A0A0F9VJE1"/>